<keyword evidence="3" id="KW-1185">Reference proteome</keyword>
<organism evidence="4">
    <name type="scientific">Schistocephalus solidus</name>
    <name type="common">Tapeworm</name>
    <dbReference type="NCBI Taxonomy" id="70667"/>
    <lineage>
        <taxon>Eukaryota</taxon>
        <taxon>Metazoa</taxon>
        <taxon>Spiralia</taxon>
        <taxon>Lophotrochozoa</taxon>
        <taxon>Platyhelminthes</taxon>
        <taxon>Cestoda</taxon>
        <taxon>Eucestoda</taxon>
        <taxon>Diphyllobothriidea</taxon>
        <taxon>Diphyllobothriidae</taxon>
        <taxon>Schistocephalus</taxon>
    </lineage>
</organism>
<evidence type="ECO:0000313" key="2">
    <source>
        <dbReference type="EMBL" id="VDM02191.1"/>
    </source>
</evidence>
<gene>
    <name evidence="2" type="ORF">SSLN_LOCUS15805</name>
</gene>
<evidence type="ECO:0000313" key="4">
    <source>
        <dbReference type="WBParaSite" id="SSLN_0001640801-mRNA-1"/>
    </source>
</evidence>
<protein>
    <submittedName>
        <fullName evidence="4">Homeobox protein B-H2</fullName>
    </submittedName>
</protein>
<dbReference type="AlphaFoldDB" id="A0A183TH57"/>
<evidence type="ECO:0000256" key="1">
    <source>
        <dbReference type="SAM" id="MobiDB-lite"/>
    </source>
</evidence>
<reference evidence="4" key="1">
    <citation type="submission" date="2016-06" db="UniProtKB">
        <authorList>
            <consortium name="WormBaseParasite"/>
        </authorList>
    </citation>
    <scope>IDENTIFICATION</scope>
</reference>
<sequence>MSTGSRSFQNQSYEPQPQQQPHQRFTGGGYGEVQEEDGNSPRSSSGGYGSSCNNYSTTPAHHHHQSHRPPPLPLGMSAYSPPSDTYRNYYHGNASMTAAAVAAAAYSYHYHHQQAQQEQAQQEASLLAREQAGIYEPANQPLGLPRSPMYSETGYGRNLSHPHSSRYLF</sequence>
<reference evidence="2 3" key="2">
    <citation type="submission" date="2018-11" db="EMBL/GenBank/DDBJ databases">
        <authorList>
            <consortium name="Pathogen Informatics"/>
        </authorList>
    </citation>
    <scope>NUCLEOTIDE SEQUENCE [LARGE SCALE GENOMIC DNA]</scope>
    <source>
        <strain evidence="2 3">NST_G2</strain>
    </source>
</reference>
<accession>A0A183TH57</accession>
<feature type="compositionally biased region" description="Low complexity" evidence="1">
    <location>
        <begin position="40"/>
        <end position="56"/>
    </location>
</feature>
<dbReference type="WBParaSite" id="SSLN_0001640801-mRNA-1">
    <property type="protein sequence ID" value="SSLN_0001640801-mRNA-1"/>
    <property type="gene ID" value="SSLN_0001640801"/>
</dbReference>
<feature type="compositionally biased region" description="Low complexity" evidence="1">
    <location>
        <begin position="9"/>
        <end position="23"/>
    </location>
</feature>
<dbReference type="Proteomes" id="UP000275846">
    <property type="component" value="Unassembled WGS sequence"/>
</dbReference>
<evidence type="ECO:0000313" key="3">
    <source>
        <dbReference type="Proteomes" id="UP000275846"/>
    </source>
</evidence>
<proteinExistence type="predicted"/>
<dbReference type="EMBL" id="UYSU01040314">
    <property type="protein sequence ID" value="VDM02191.1"/>
    <property type="molecule type" value="Genomic_DNA"/>
</dbReference>
<name>A0A183TH57_SCHSO</name>
<feature type="region of interest" description="Disordered" evidence="1">
    <location>
        <begin position="1"/>
        <end position="86"/>
    </location>
</feature>
<feature type="region of interest" description="Disordered" evidence="1">
    <location>
        <begin position="137"/>
        <end position="169"/>
    </location>
</feature>